<feature type="compositionally biased region" description="Polar residues" evidence="1">
    <location>
        <begin position="45"/>
        <end position="56"/>
    </location>
</feature>
<evidence type="ECO:0000313" key="4">
    <source>
        <dbReference type="Proteomes" id="UP000013827"/>
    </source>
</evidence>
<dbReference type="PaxDb" id="2903-EOD41143"/>
<name>A0A0D3KZF8_EMIH1</name>
<feature type="domain" description="ShKT" evidence="2">
    <location>
        <begin position="279"/>
        <end position="313"/>
    </location>
</feature>
<dbReference type="SMART" id="SM00254">
    <property type="entry name" value="ShKT"/>
    <property type="match status" value="1"/>
</dbReference>
<evidence type="ECO:0000256" key="1">
    <source>
        <dbReference type="SAM" id="MobiDB-lite"/>
    </source>
</evidence>
<proteinExistence type="predicted"/>
<evidence type="ECO:0000259" key="2">
    <source>
        <dbReference type="PROSITE" id="PS51670"/>
    </source>
</evidence>
<dbReference type="GeneID" id="17286412"/>
<dbReference type="Pfam" id="PF01549">
    <property type="entry name" value="ShK"/>
    <property type="match status" value="1"/>
</dbReference>
<keyword evidence="4" id="KW-1185">Reference proteome</keyword>
<dbReference type="Proteomes" id="UP000013827">
    <property type="component" value="Unassembled WGS sequence"/>
</dbReference>
<protein>
    <recommendedName>
        <fullName evidence="2">ShKT domain-containing protein</fullName>
    </recommendedName>
</protein>
<dbReference type="EnsemblProtists" id="EOD41143">
    <property type="protein sequence ID" value="EOD41143"/>
    <property type="gene ID" value="EMIHUDRAFT_199354"/>
</dbReference>
<feature type="compositionally biased region" description="Basic and acidic residues" evidence="1">
    <location>
        <begin position="1"/>
        <end position="11"/>
    </location>
</feature>
<sequence>MTREEEPKQADSSDPPDSDDDGIDRAGAFDVESPSRFGAPPKHSGCNSNTPGNKFRIKSNQMRNRSVSHPNLSSEAPNSGLQTAPRRRLIGFGSKLPGQQEMAALRARQAAAELLPAMLTSALFATLLLLHLGRVLACSSGTPQSLSALMPRNWDWKCVGDPIMNRRFVPLHALAVCVFCTRFVLELRSCFQFLRRSWRLRASDTAQDAAMRLGEKLEQWRSHAASVGQDSTKVLLARLAEVFIAVYTLCLFPPIEDITYAPSSEPSIVKLTPGPSRPCVDTSNQCGDWAKAGECEKNPRFMLRTCSKACGGCGATTSAPQPTVEDREPWWLGTEYFYEPWPEEAPRTVALFAGSLLLGLAALRLLAPPRAVQTARGSAHSIRTPPANDPEPVLPPAPSQILIGPAHYLLLIAQLILAVGTALCRAPAVACAIISGAANAIRCRIIMFLGGTAPAVAEEKAATRARLKSPPVMTEADYCMKNAKTK</sequence>
<feature type="region of interest" description="Disordered" evidence="1">
    <location>
        <begin position="62"/>
        <end position="81"/>
    </location>
</feature>
<dbReference type="KEGG" id="ehx:EMIHUDRAFT_199354"/>
<dbReference type="HOGENOM" id="CLU_561935_0_0_1"/>
<evidence type="ECO:0000313" key="3">
    <source>
        <dbReference type="EnsemblProtists" id="EOD41143"/>
    </source>
</evidence>
<dbReference type="RefSeq" id="XP_005793572.1">
    <property type="nucleotide sequence ID" value="XM_005793515.1"/>
</dbReference>
<accession>A0A0D3KZF8</accession>
<dbReference type="InterPro" id="IPR003582">
    <property type="entry name" value="ShKT_dom"/>
</dbReference>
<dbReference type="AlphaFoldDB" id="A0A0D3KZF8"/>
<reference evidence="4" key="1">
    <citation type="journal article" date="2013" name="Nature">
        <title>Pan genome of the phytoplankton Emiliania underpins its global distribution.</title>
        <authorList>
            <person name="Read B.A."/>
            <person name="Kegel J."/>
            <person name="Klute M.J."/>
            <person name="Kuo A."/>
            <person name="Lefebvre S.C."/>
            <person name="Maumus F."/>
            <person name="Mayer C."/>
            <person name="Miller J."/>
            <person name="Monier A."/>
            <person name="Salamov A."/>
            <person name="Young J."/>
            <person name="Aguilar M."/>
            <person name="Claverie J.M."/>
            <person name="Frickenhaus S."/>
            <person name="Gonzalez K."/>
            <person name="Herman E.K."/>
            <person name="Lin Y.C."/>
            <person name="Napier J."/>
            <person name="Ogata H."/>
            <person name="Sarno A.F."/>
            <person name="Shmutz J."/>
            <person name="Schroeder D."/>
            <person name="de Vargas C."/>
            <person name="Verret F."/>
            <person name="von Dassow P."/>
            <person name="Valentin K."/>
            <person name="Van de Peer Y."/>
            <person name="Wheeler G."/>
            <person name="Dacks J.B."/>
            <person name="Delwiche C.F."/>
            <person name="Dyhrman S.T."/>
            <person name="Glockner G."/>
            <person name="John U."/>
            <person name="Richards T."/>
            <person name="Worden A.Z."/>
            <person name="Zhang X."/>
            <person name="Grigoriev I.V."/>
            <person name="Allen A.E."/>
            <person name="Bidle K."/>
            <person name="Borodovsky M."/>
            <person name="Bowler C."/>
            <person name="Brownlee C."/>
            <person name="Cock J.M."/>
            <person name="Elias M."/>
            <person name="Gladyshev V.N."/>
            <person name="Groth M."/>
            <person name="Guda C."/>
            <person name="Hadaegh A."/>
            <person name="Iglesias-Rodriguez M.D."/>
            <person name="Jenkins J."/>
            <person name="Jones B.M."/>
            <person name="Lawson T."/>
            <person name="Leese F."/>
            <person name="Lindquist E."/>
            <person name="Lobanov A."/>
            <person name="Lomsadze A."/>
            <person name="Malik S.B."/>
            <person name="Marsh M.E."/>
            <person name="Mackinder L."/>
            <person name="Mock T."/>
            <person name="Mueller-Roeber B."/>
            <person name="Pagarete A."/>
            <person name="Parker M."/>
            <person name="Probert I."/>
            <person name="Quesneville H."/>
            <person name="Raines C."/>
            <person name="Rensing S.A."/>
            <person name="Riano-Pachon D.M."/>
            <person name="Richier S."/>
            <person name="Rokitta S."/>
            <person name="Shiraiwa Y."/>
            <person name="Soanes D.M."/>
            <person name="van der Giezen M."/>
            <person name="Wahlund T.M."/>
            <person name="Williams B."/>
            <person name="Wilson W."/>
            <person name="Wolfe G."/>
            <person name="Wurch L.L."/>
        </authorList>
    </citation>
    <scope>NUCLEOTIDE SEQUENCE</scope>
</reference>
<feature type="region of interest" description="Disordered" evidence="1">
    <location>
        <begin position="1"/>
        <end position="56"/>
    </location>
</feature>
<reference evidence="3" key="2">
    <citation type="submission" date="2024-10" db="UniProtKB">
        <authorList>
            <consortium name="EnsemblProtists"/>
        </authorList>
    </citation>
    <scope>IDENTIFICATION</scope>
</reference>
<organism evidence="3 4">
    <name type="scientific">Emiliania huxleyi (strain CCMP1516)</name>
    <dbReference type="NCBI Taxonomy" id="280463"/>
    <lineage>
        <taxon>Eukaryota</taxon>
        <taxon>Haptista</taxon>
        <taxon>Haptophyta</taxon>
        <taxon>Prymnesiophyceae</taxon>
        <taxon>Isochrysidales</taxon>
        <taxon>Noelaerhabdaceae</taxon>
        <taxon>Emiliania</taxon>
    </lineage>
</organism>
<dbReference type="PROSITE" id="PS51670">
    <property type="entry name" value="SHKT"/>
    <property type="match status" value="1"/>
</dbReference>